<keyword evidence="3" id="KW-1185">Reference proteome</keyword>
<reference evidence="2" key="1">
    <citation type="journal article" date="2020" name="Cell">
        <title>Large-Scale Comparative Analyses of Tick Genomes Elucidate Their Genetic Diversity and Vector Capacities.</title>
        <authorList>
            <consortium name="Tick Genome and Microbiome Consortium (TIGMIC)"/>
            <person name="Jia N."/>
            <person name="Wang J."/>
            <person name="Shi W."/>
            <person name="Du L."/>
            <person name="Sun Y."/>
            <person name="Zhan W."/>
            <person name="Jiang J.F."/>
            <person name="Wang Q."/>
            <person name="Zhang B."/>
            <person name="Ji P."/>
            <person name="Bell-Sakyi L."/>
            <person name="Cui X.M."/>
            <person name="Yuan T.T."/>
            <person name="Jiang B.G."/>
            <person name="Yang W.F."/>
            <person name="Lam T.T."/>
            <person name="Chang Q.C."/>
            <person name="Ding S.J."/>
            <person name="Wang X.J."/>
            <person name="Zhu J.G."/>
            <person name="Ruan X.D."/>
            <person name="Zhao L."/>
            <person name="Wei J.T."/>
            <person name="Ye R.Z."/>
            <person name="Que T.C."/>
            <person name="Du C.H."/>
            <person name="Zhou Y.H."/>
            <person name="Cheng J.X."/>
            <person name="Dai P.F."/>
            <person name="Guo W.B."/>
            <person name="Han X.H."/>
            <person name="Huang E.J."/>
            <person name="Li L.F."/>
            <person name="Wei W."/>
            <person name="Gao Y.C."/>
            <person name="Liu J.Z."/>
            <person name="Shao H.Z."/>
            <person name="Wang X."/>
            <person name="Wang C.C."/>
            <person name="Yang T.C."/>
            <person name="Huo Q.B."/>
            <person name="Li W."/>
            <person name="Chen H.Y."/>
            <person name="Chen S.E."/>
            <person name="Zhou L.G."/>
            <person name="Ni X.B."/>
            <person name="Tian J.H."/>
            <person name="Sheng Y."/>
            <person name="Liu T."/>
            <person name="Pan Y.S."/>
            <person name="Xia L.Y."/>
            <person name="Li J."/>
            <person name="Zhao F."/>
            <person name="Cao W.C."/>
        </authorList>
    </citation>
    <scope>NUCLEOTIDE SEQUENCE</scope>
    <source>
        <strain evidence="2">Rsan-2018</strain>
    </source>
</reference>
<comment type="caution">
    <text evidence="2">The sequence shown here is derived from an EMBL/GenBank/DDBJ whole genome shotgun (WGS) entry which is preliminary data.</text>
</comment>
<dbReference type="EMBL" id="JABSTV010001251">
    <property type="protein sequence ID" value="KAH7951433.1"/>
    <property type="molecule type" value="Genomic_DNA"/>
</dbReference>
<protein>
    <submittedName>
        <fullName evidence="2">Uncharacterized protein</fullName>
    </submittedName>
</protein>
<sequence>MGASGSSTSGVDQHSVTTANGSLPQGEKRGTTTPPKPAVSKAVKDSVHKSIAASSSLLGAGANGVCNGGAVGADSSVKAYQRVRWSRNSLSARAKLASAVGRAQMHCRRCDHRWTDDGVEVFFDLGRLGVPKVVRKQCFNCGHLVVPSFSCLEWDRLASEALGKWSKKALEAHLKQSRGGAPVPIPEHCSVPVPDPLTKGMVVINVDVVNNNSPR</sequence>
<dbReference type="AlphaFoldDB" id="A0A9D4PRD0"/>
<organism evidence="2 3">
    <name type="scientific">Rhipicephalus sanguineus</name>
    <name type="common">Brown dog tick</name>
    <name type="synonym">Ixodes sanguineus</name>
    <dbReference type="NCBI Taxonomy" id="34632"/>
    <lineage>
        <taxon>Eukaryota</taxon>
        <taxon>Metazoa</taxon>
        <taxon>Ecdysozoa</taxon>
        <taxon>Arthropoda</taxon>
        <taxon>Chelicerata</taxon>
        <taxon>Arachnida</taxon>
        <taxon>Acari</taxon>
        <taxon>Parasitiformes</taxon>
        <taxon>Ixodida</taxon>
        <taxon>Ixodoidea</taxon>
        <taxon>Ixodidae</taxon>
        <taxon>Rhipicephalinae</taxon>
        <taxon>Rhipicephalus</taxon>
        <taxon>Rhipicephalus</taxon>
    </lineage>
</organism>
<feature type="region of interest" description="Disordered" evidence="1">
    <location>
        <begin position="1"/>
        <end position="42"/>
    </location>
</feature>
<name>A0A9D4PRD0_RHISA</name>
<feature type="compositionally biased region" description="Polar residues" evidence="1">
    <location>
        <begin position="1"/>
        <end position="23"/>
    </location>
</feature>
<dbReference type="VEuPathDB" id="VectorBase:RSAN_046038"/>
<dbReference type="OrthoDB" id="6483826at2759"/>
<evidence type="ECO:0000313" key="2">
    <source>
        <dbReference type="EMBL" id="KAH7951433.1"/>
    </source>
</evidence>
<dbReference type="Proteomes" id="UP000821837">
    <property type="component" value="Chromosome 5"/>
</dbReference>
<reference evidence="2" key="2">
    <citation type="submission" date="2021-09" db="EMBL/GenBank/DDBJ databases">
        <authorList>
            <person name="Jia N."/>
            <person name="Wang J."/>
            <person name="Shi W."/>
            <person name="Du L."/>
            <person name="Sun Y."/>
            <person name="Zhan W."/>
            <person name="Jiang J."/>
            <person name="Wang Q."/>
            <person name="Zhang B."/>
            <person name="Ji P."/>
            <person name="Sakyi L.B."/>
            <person name="Cui X."/>
            <person name="Yuan T."/>
            <person name="Jiang B."/>
            <person name="Yang W."/>
            <person name="Lam T.T.-Y."/>
            <person name="Chang Q."/>
            <person name="Ding S."/>
            <person name="Wang X."/>
            <person name="Zhu J."/>
            <person name="Ruan X."/>
            <person name="Zhao L."/>
            <person name="Wei J."/>
            <person name="Que T."/>
            <person name="Du C."/>
            <person name="Cheng J."/>
            <person name="Dai P."/>
            <person name="Han X."/>
            <person name="Huang E."/>
            <person name="Gao Y."/>
            <person name="Liu J."/>
            <person name="Shao H."/>
            <person name="Ye R."/>
            <person name="Li L."/>
            <person name="Wei W."/>
            <person name="Wang X."/>
            <person name="Wang C."/>
            <person name="Huo Q."/>
            <person name="Li W."/>
            <person name="Guo W."/>
            <person name="Chen H."/>
            <person name="Chen S."/>
            <person name="Zhou L."/>
            <person name="Zhou L."/>
            <person name="Ni X."/>
            <person name="Tian J."/>
            <person name="Zhou Y."/>
            <person name="Sheng Y."/>
            <person name="Liu T."/>
            <person name="Pan Y."/>
            <person name="Xia L."/>
            <person name="Li J."/>
            <person name="Zhao F."/>
            <person name="Cao W."/>
        </authorList>
    </citation>
    <scope>NUCLEOTIDE SEQUENCE</scope>
    <source>
        <strain evidence="2">Rsan-2018</strain>
        <tissue evidence="2">Larvae</tissue>
    </source>
</reference>
<proteinExistence type="predicted"/>
<accession>A0A9D4PRD0</accession>
<dbReference type="OMA" id="CLEWDRL"/>
<gene>
    <name evidence="2" type="ORF">HPB52_008956</name>
</gene>
<evidence type="ECO:0000313" key="3">
    <source>
        <dbReference type="Proteomes" id="UP000821837"/>
    </source>
</evidence>
<evidence type="ECO:0000256" key="1">
    <source>
        <dbReference type="SAM" id="MobiDB-lite"/>
    </source>
</evidence>